<evidence type="ECO:0000313" key="3">
    <source>
        <dbReference type="Proteomes" id="UP001215712"/>
    </source>
</evidence>
<gene>
    <name evidence="2" type="ORF">N7493_003138</name>
</gene>
<evidence type="ECO:0000256" key="1">
    <source>
        <dbReference type="SAM" id="MobiDB-lite"/>
    </source>
</evidence>
<dbReference type="AlphaFoldDB" id="A0AAD6MZF6"/>
<evidence type="ECO:0000313" key="2">
    <source>
        <dbReference type="EMBL" id="KAJ5734352.1"/>
    </source>
</evidence>
<reference evidence="2" key="2">
    <citation type="submission" date="2023-01" db="EMBL/GenBank/DDBJ databases">
        <authorList>
            <person name="Petersen C."/>
        </authorList>
    </citation>
    <scope>NUCLEOTIDE SEQUENCE</scope>
    <source>
        <strain evidence="2">IBT 17514</strain>
    </source>
</reference>
<proteinExistence type="predicted"/>
<organism evidence="2 3">
    <name type="scientific">Penicillium malachiteum</name>
    <dbReference type="NCBI Taxonomy" id="1324776"/>
    <lineage>
        <taxon>Eukaryota</taxon>
        <taxon>Fungi</taxon>
        <taxon>Dikarya</taxon>
        <taxon>Ascomycota</taxon>
        <taxon>Pezizomycotina</taxon>
        <taxon>Eurotiomycetes</taxon>
        <taxon>Eurotiomycetidae</taxon>
        <taxon>Eurotiales</taxon>
        <taxon>Aspergillaceae</taxon>
        <taxon>Penicillium</taxon>
    </lineage>
</organism>
<name>A0AAD6MZF6_9EURO</name>
<protein>
    <submittedName>
        <fullName evidence="2">Uncharacterized protein</fullName>
    </submittedName>
</protein>
<reference evidence="2" key="1">
    <citation type="journal article" date="2023" name="IMA Fungus">
        <title>Comparative genomic study of the Penicillium genus elucidates a diverse pangenome and 15 lateral gene transfer events.</title>
        <authorList>
            <person name="Petersen C."/>
            <person name="Sorensen T."/>
            <person name="Nielsen M.R."/>
            <person name="Sondergaard T.E."/>
            <person name="Sorensen J.L."/>
            <person name="Fitzpatrick D.A."/>
            <person name="Frisvad J.C."/>
            <person name="Nielsen K.L."/>
        </authorList>
    </citation>
    <scope>NUCLEOTIDE SEQUENCE</scope>
    <source>
        <strain evidence="2">IBT 17514</strain>
    </source>
</reference>
<accession>A0AAD6MZF6</accession>
<sequence length="197" mass="22179">MAAKKTPSEEKESEQPCQRCFLRLITKLDHVSLLIPHELREEAQRAMQGPKCQLAELVREVRRKIIQRTRRINMELRIEAAGASSEKDPDPDVKEEGDMIEMERLFEMAVNTSDYSEESDLSNFSDLHDIPHFSDESDGSYESGDSYDAAAERQLQDSLAEACKHRDPAGGFLGESGEVMTDGARSGVFLSSRPTRE</sequence>
<comment type="caution">
    <text evidence="2">The sequence shown here is derived from an EMBL/GenBank/DDBJ whole genome shotgun (WGS) entry which is preliminary data.</text>
</comment>
<keyword evidence="3" id="KW-1185">Reference proteome</keyword>
<dbReference type="EMBL" id="JAQJAN010000003">
    <property type="protein sequence ID" value="KAJ5734352.1"/>
    <property type="molecule type" value="Genomic_DNA"/>
</dbReference>
<feature type="compositionally biased region" description="Basic and acidic residues" evidence="1">
    <location>
        <begin position="126"/>
        <end position="135"/>
    </location>
</feature>
<dbReference type="Proteomes" id="UP001215712">
    <property type="component" value="Unassembled WGS sequence"/>
</dbReference>
<feature type="region of interest" description="Disordered" evidence="1">
    <location>
        <begin position="117"/>
        <end position="197"/>
    </location>
</feature>